<feature type="region of interest" description="Disordered" evidence="1">
    <location>
        <begin position="76"/>
        <end position="97"/>
    </location>
</feature>
<accession>A0AAV3SM83</accession>
<protein>
    <submittedName>
        <fullName evidence="4">AbrB/MazE/SpoVT family DNA-binding domain-containing protein</fullName>
    </submittedName>
</protein>
<dbReference type="InterPro" id="IPR052975">
    <property type="entry name" value="Repressor-like_regulatory"/>
</dbReference>
<reference evidence="3" key="1">
    <citation type="journal article" date="2014" name="Int. J. Syst. Evol. Microbiol.">
        <title>Complete genome sequence of Corynebacterium casei LMG S-19264T (=DSM 44701T), isolated from a smear-ripened cheese.</title>
        <authorList>
            <consortium name="US DOE Joint Genome Institute (JGI-PGF)"/>
            <person name="Walter F."/>
            <person name="Albersmeier A."/>
            <person name="Kalinowski J."/>
            <person name="Ruckert C."/>
        </authorList>
    </citation>
    <scope>NUCLEOTIDE SEQUENCE</scope>
    <source>
        <strain evidence="3">JCM 12289</strain>
    </source>
</reference>
<feature type="compositionally biased region" description="Basic and acidic residues" evidence="1">
    <location>
        <begin position="76"/>
        <end position="88"/>
    </location>
</feature>
<name>A0AAV3SM83_HALDO</name>
<proteinExistence type="predicted"/>
<dbReference type="AlphaFoldDB" id="A0AAV3SM83"/>
<dbReference type="NCBIfam" id="TIGR01439">
    <property type="entry name" value="lp_hng_hel_AbrB"/>
    <property type="match status" value="1"/>
</dbReference>
<sequence length="97" mass="10980">MSSNTHDVVRVSAKGQATIPKELREKFGIETPGRVRFRESDSGEIVVEPVPRPSELRGRLAGDEYERGEVLAKLREFRDTERTEERPRRAATADGDE</sequence>
<dbReference type="PROSITE" id="PS51740">
    <property type="entry name" value="SPOVT_ABRB"/>
    <property type="match status" value="1"/>
</dbReference>
<dbReference type="Proteomes" id="UP000830542">
    <property type="component" value="Chromosome"/>
</dbReference>
<reference evidence="3" key="3">
    <citation type="submission" date="2023-12" db="EMBL/GenBank/DDBJ databases">
        <authorList>
            <person name="Sun Q."/>
            <person name="Inoue M."/>
        </authorList>
    </citation>
    <scope>NUCLEOTIDE SEQUENCE</scope>
    <source>
        <strain evidence="3">JCM 12289</strain>
    </source>
</reference>
<evidence type="ECO:0000313" key="3">
    <source>
        <dbReference type="EMBL" id="GAA0476637.1"/>
    </source>
</evidence>
<dbReference type="SMART" id="SM00966">
    <property type="entry name" value="SpoVT_AbrB"/>
    <property type="match status" value="1"/>
</dbReference>
<evidence type="ECO:0000256" key="1">
    <source>
        <dbReference type="SAM" id="MobiDB-lite"/>
    </source>
</evidence>
<dbReference type="RefSeq" id="WP_244703046.1">
    <property type="nucleotide sequence ID" value="NZ_BAAADN010000089.1"/>
</dbReference>
<reference evidence="4" key="2">
    <citation type="submission" date="2022-04" db="EMBL/GenBank/DDBJ databases">
        <title>Sequencing and genomic assembly of Halococcus dombrowskii.</title>
        <authorList>
            <person name="Lim S.W."/>
            <person name="MacLea K.S."/>
        </authorList>
    </citation>
    <scope>NUCLEOTIDE SEQUENCE</scope>
    <source>
        <strain evidence="4">H4</strain>
    </source>
</reference>
<feature type="domain" description="SpoVT-AbrB" evidence="2">
    <location>
        <begin position="6"/>
        <end position="52"/>
    </location>
</feature>
<dbReference type="PANTHER" id="PTHR34860:SF7">
    <property type="entry name" value="TRANSCRIPTION REGULATOR, SPOVT_ABRB FAMILY"/>
    <property type="match status" value="1"/>
</dbReference>
<keyword evidence="4" id="KW-0238">DNA-binding</keyword>
<dbReference type="GeneID" id="71760454"/>
<evidence type="ECO:0000259" key="2">
    <source>
        <dbReference type="PROSITE" id="PS51740"/>
    </source>
</evidence>
<dbReference type="PANTHER" id="PTHR34860">
    <property type="entry name" value="REPRESSOR-LIKE PROTEIN SSO7C3"/>
    <property type="match status" value="1"/>
</dbReference>
<evidence type="ECO:0000313" key="6">
    <source>
        <dbReference type="Proteomes" id="UP001500962"/>
    </source>
</evidence>
<dbReference type="KEGG" id="hdo:MUK72_01360"/>
<dbReference type="SUPFAM" id="SSF89447">
    <property type="entry name" value="AbrB/MazE/MraZ-like"/>
    <property type="match status" value="1"/>
</dbReference>
<dbReference type="EMBL" id="BAAADN010000089">
    <property type="protein sequence ID" value="GAA0476637.1"/>
    <property type="molecule type" value="Genomic_DNA"/>
</dbReference>
<dbReference type="Pfam" id="PF04014">
    <property type="entry name" value="MazE_antitoxin"/>
    <property type="match status" value="1"/>
</dbReference>
<organism evidence="3 6">
    <name type="scientific">Halococcus dombrowskii</name>
    <dbReference type="NCBI Taxonomy" id="179637"/>
    <lineage>
        <taxon>Archaea</taxon>
        <taxon>Methanobacteriati</taxon>
        <taxon>Methanobacteriota</taxon>
        <taxon>Stenosarchaea group</taxon>
        <taxon>Halobacteria</taxon>
        <taxon>Halobacteriales</taxon>
        <taxon>Halococcaceae</taxon>
        <taxon>Halococcus</taxon>
    </lineage>
</organism>
<dbReference type="GO" id="GO:0003677">
    <property type="term" value="F:DNA binding"/>
    <property type="evidence" value="ECO:0007669"/>
    <property type="project" value="UniProtKB-KW"/>
</dbReference>
<dbReference type="InterPro" id="IPR037914">
    <property type="entry name" value="SpoVT-AbrB_sf"/>
</dbReference>
<gene>
    <name evidence="3" type="ORF">GCM10008985_36180</name>
    <name evidence="4" type="ORF">MUK72_01360</name>
</gene>
<keyword evidence="5" id="KW-1185">Reference proteome</keyword>
<dbReference type="EMBL" id="CP095005">
    <property type="protein sequence ID" value="UOO95373.1"/>
    <property type="molecule type" value="Genomic_DNA"/>
</dbReference>
<dbReference type="Proteomes" id="UP001500962">
    <property type="component" value="Unassembled WGS sequence"/>
</dbReference>
<evidence type="ECO:0000313" key="5">
    <source>
        <dbReference type="Proteomes" id="UP000830542"/>
    </source>
</evidence>
<dbReference type="InterPro" id="IPR007159">
    <property type="entry name" value="SpoVT-AbrB_dom"/>
</dbReference>
<dbReference type="Gene3D" id="2.10.260.10">
    <property type="match status" value="1"/>
</dbReference>
<evidence type="ECO:0000313" key="4">
    <source>
        <dbReference type="EMBL" id="UOO95373.1"/>
    </source>
</evidence>